<keyword evidence="7" id="KW-0915">Sodium</keyword>
<evidence type="ECO:0000256" key="1">
    <source>
        <dbReference type="ARBA" id="ARBA00004141"/>
    </source>
</evidence>
<feature type="transmembrane region" description="Helical" evidence="13">
    <location>
        <begin position="53"/>
        <end position="74"/>
    </location>
</feature>
<evidence type="ECO:0000256" key="4">
    <source>
        <dbReference type="ARBA" id="ARBA00022461"/>
    </source>
</evidence>
<keyword evidence="10 12" id="KW-0739">Sodium transport</keyword>
<keyword evidence="11 12" id="KW-0407">Ion channel</keyword>
<protein>
    <submittedName>
        <fullName evidence="14">Uncharacterized protein</fullName>
    </submittedName>
</protein>
<evidence type="ECO:0000256" key="12">
    <source>
        <dbReference type="RuleBase" id="RU000679"/>
    </source>
</evidence>
<evidence type="ECO:0000256" key="8">
    <source>
        <dbReference type="ARBA" id="ARBA00023065"/>
    </source>
</evidence>
<organism evidence="14 15">
    <name type="scientific">Larinioides sclopetarius</name>
    <dbReference type="NCBI Taxonomy" id="280406"/>
    <lineage>
        <taxon>Eukaryota</taxon>
        <taxon>Metazoa</taxon>
        <taxon>Ecdysozoa</taxon>
        <taxon>Arthropoda</taxon>
        <taxon>Chelicerata</taxon>
        <taxon>Arachnida</taxon>
        <taxon>Araneae</taxon>
        <taxon>Araneomorphae</taxon>
        <taxon>Entelegynae</taxon>
        <taxon>Araneoidea</taxon>
        <taxon>Araneidae</taxon>
        <taxon>Larinioides</taxon>
    </lineage>
</organism>
<keyword evidence="8 12" id="KW-0406">Ion transport</keyword>
<evidence type="ECO:0000313" key="14">
    <source>
        <dbReference type="EMBL" id="CAL1289825.1"/>
    </source>
</evidence>
<dbReference type="Pfam" id="PF00858">
    <property type="entry name" value="ASC"/>
    <property type="match status" value="1"/>
</dbReference>
<evidence type="ECO:0000313" key="15">
    <source>
        <dbReference type="Proteomes" id="UP001497382"/>
    </source>
</evidence>
<evidence type="ECO:0000256" key="10">
    <source>
        <dbReference type="ARBA" id="ARBA00023201"/>
    </source>
</evidence>
<accession>A0AAV2B0P9</accession>
<dbReference type="PANTHER" id="PTHR11690">
    <property type="entry name" value="AMILORIDE-SENSITIVE SODIUM CHANNEL-RELATED"/>
    <property type="match status" value="1"/>
</dbReference>
<evidence type="ECO:0000256" key="6">
    <source>
        <dbReference type="ARBA" id="ARBA00022989"/>
    </source>
</evidence>
<keyword evidence="6 13" id="KW-1133">Transmembrane helix</keyword>
<comment type="similarity">
    <text evidence="2 12">Belongs to the amiloride-sensitive sodium channel (TC 1.A.6) family.</text>
</comment>
<dbReference type="PANTHER" id="PTHR11690:SF248">
    <property type="entry name" value="PICKPOCKET 17, ISOFORM A"/>
    <property type="match status" value="1"/>
</dbReference>
<dbReference type="AlphaFoldDB" id="A0AAV2B0P9"/>
<proteinExistence type="inferred from homology"/>
<gene>
    <name evidence="14" type="ORF">LARSCL_LOCUS16150</name>
</gene>
<dbReference type="InterPro" id="IPR001873">
    <property type="entry name" value="ENaC"/>
</dbReference>
<evidence type="ECO:0000256" key="7">
    <source>
        <dbReference type="ARBA" id="ARBA00023053"/>
    </source>
</evidence>
<evidence type="ECO:0000256" key="11">
    <source>
        <dbReference type="ARBA" id="ARBA00023303"/>
    </source>
</evidence>
<evidence type="ECO:0000256" key="2">
    <source>
        <dbReference type="ARBA" id="ARBA00007193"/>
    </source>
</evidence>
<evidence type="ECO:0000256" key="13">
    <source>
        <dbReference type="SAM" id="Phobius"/>
    </source>
</evidence>
<dbReference type="GO" id="GO:0015280">
    <property type="term" value="F:ligand-gated sodium channel activity"/>
    <property type="evidence" value="ECO:0007669"/>
    <property type="project" value="TreeGrafter"/>
</dbReference>
<dbReference type="Proteomes" id="UP001497382">
    <property type="component" value="Unassembled WGS sequence"/>
</dbReference>
<name>A0AAV2B0P9_9ARAC</name>
<dbReference type="Gene3D" id="1.10.287.770">
    <property type="entry name" value="YojJ-like"/>
    <property type="match status" value="1"/>
</dbReference>
<keyword evidence="5 12" id="KW-0812">Transmembrane</keyword>
<evidence type="ECO:0000256" key="9">
    <source>
        <dbReference type="ARBA" id="ARBA00023136"/>
    </source>
</evidence>
<dbReference type="GO" id="GO:0005886">
    <property type="term" value="C:plasma membrane"/>
    <property type="evidence" value="ECO:0007669"/>
    <property type="project" value="TreeGrafter"/>
</dbReference>
<evidence type="ECO:0000256" key="3">
    <source>
        <dbReference type="ARBA" id="ARBA00022448"/>
    </source>
</evidence>
<keyword evidence="9 13" id="KW-0472">Membrane</keyword>
<keyword evidence="15" id="KW-1185">Reference proteome</keyword>
<comment type="subcellular location">
    <subcellularLocation>
        <location evidence="1">Membrane</location>
        <topology evidence="1">Multi-pass membrane protein</topology>
    </subcellularLocation>
</comment>
<sequence>MMEDVEGVEFLINEETVTRFCDFDNVNEDTEQKSNHKRCAVQKFVSWRVFKTLVFISCLICLIFQSIEFLKIYYKYPTNIVLESIVEKDFKLPAVTLCFMNTVSTKTFCQYSSSARFCEKPNNLKEFCMKHPMHCIGNISNLKIPMTGYYTNYSKNPEELSQNYLIFEEFDAKQLYVKDSYIKTSTTRTFVNSSPRALKCYSENLHLYQSGVRPTTMEIDFNYTEGSYIMGFQLNLFEIRFFYASSRPQVFIGIHSPFVPNNPLEDGLAIYPGKSYELQVELEKEEHSLPPPYQTSCSDNGPSEDVKPFTNPNSYQMCLEMCKGEFSTKVYGCNLAFTMVSSLKDLCLYQKYSGEIPSRYFKPLSELKKKRHRCMQNCKQECLKLQYKYTVAESDLISESADPDDFAKILIFVKNTEVSMLRHVPLYGSGEVFSYVGGLAGFWLGVSVFSFTDIIEKLYRKAMNWMVNFRLENVQNALFLEAHHD</sequence>
<keyword evidence="3 12" id="KW-0813">Transport</keyword>
<keyword evidence="4 12" id="KW-0894">Sodium channel</keyword>
<dbReference type="EMBL" id="CAXIEN010000255">
    <property type="protein sequence ID" value="CAL1289825.1"/>
    <property type="molecule type" value="Genomic_DNA"/>
</dbReference>
<reference evidence="14 15" key="1">
    <citation type="submission" date="2024-04" db="EMBL/GenBank/DDBJ databases">
        <authorList>
            <person name="Rising A."/>
            <person name="Reimegard J."/>
            <person name="Sonavane S."/>
            <person name="Akerstrom W."/>
            <person name="Nylinder S."/>
            <person name="Hedman E."/>
            <person name="Kallberg Y."/>
        </authorList>
    </citation>
    <scope>NUCLEOTIDE SEQUENCE [LARGE SCALE GENOMIC DNA]</scope>
</reference>
<feature type="transmembrane region" description="Helical" evidence="13">
    <location>
        <begin position="432"/>
        <end position="455"/>
    </location>
</feature>
<evidence type="ECO:0000256" key="5">
    <source>
        <dbReference type="ARBA" id="ARBA00022692"/>
    </source>
</evidence>
<comment type="caution">
    <text evidence="14">The sequence shown here is derived from an EMBL/GenBank/DDBJ whole genome shotgun (WGS) entry which is preliminary data.</text>
</comment>